<feature type="domain" description="Secretin/TonB short N-terminal" evidence="14">
    <location>
        <begin position="68"/>
        <end position="119"/>
    </location>
</feature>
<dbReference type="PROSITE" id="PS52016">
    <property type="entry name" value="TONB_DEPENDENT_REC_3"/>
    <property type="match status" value="1"/>
</dbReference>
<keyword evidence="9 11" id="KW-0472">Membrane</keyword>
<dbReference type="InterPro" id="IPR036942">
    <property type="entry name" value="Beta-barrel_TonB_sf"/>
</dbReference>
<dbReference type="NCBIfam" id="TIGR04057">
    <property type="entry name" value="SusC_RagA_signa"/>
    <property type="match status" value="1"/>
</dbReference>
<evidence type="ECO:0000256" key="2">
    <source>
        <dbReference type="ARBA" id="ARBA00022448"/>
    </source>
</evidence>
<sequence>MKKTLTKGFVCPGITKISLKMKLSLMLFIISLFQIQAHSYSQKSTISLDVNKAEIKEIFNEIEKQSAYKVLYKTEDITPLPPVSLHVNDVTIEAIMNTLLDSSSLYYKVLDTQIVIYQKPTETKPDSKLQVPIQDQIIIQGLVTDMNGIPLPGVTVMVKETGKGAFTDSDGTFTIKALKDQSLSFSFIGMETVVTEIKERTTIDIILKEDTQSLEEVVLVGYGTQKRKDITGSVSKIDATELNKMAPVNFDNAIVGRAPGVYAVPSSGAPGAPATIRIRGITSVLGNNEPLYVIDGVPIEIGQGQGNSFYSESFSNSISPLASINPQDIESIDILKDASATAIYGSRGANGVIIINTKKGSYSSVPSISFSTMTSISSFFNKYDMLNSNGYHNTVEQAYTNAGRTIPDDEDLYPFGPDVNTNWQKETDQAAVNMNYYLNMNGGSLNGNTLYSVSAGITDQKGPIYNTSYRRNNIRTKLETKASDKLRIGVNFNYTDSKNEGSGTTFYYQTIRYRPDIPIYDEEGNFAAAPGSIYSNPYAKVRFPSYVDSKNLLLSLFGEYQLTNGLVFKSTYSYTEGDNFSFRYTPSYDVFEMRNNRKGTLRQNESGFTSRIFDNTLTYNRSFNKHSVNSVLGVSYTQNKSNYQNIDATDFPDDFVMVTPGAASNQSIESGGTISGLSSYFLRANYNYDDIMYLTFTGRADKSTKFGPENRWGYFPSGAVAWRISRMNFMEGAAFVDDLKLRTSYGKTGSANFSDFQYDTFFGAGSFYNNNNGVVSNTIPNPAIKWETTNQLDIAIDYSLFDRRVNGTFGYFNKITSDQILSRDVTLETGGRSQFANIGDFQNKGFEFQIGIDVVREGAFQWTTELNMSSISSKVLRLNGGYYRNLAEGESLSYFSGYKVAGIFQSQDEIDQLDAASPTGVYQSGNTAPGDFKYMDVNEDGFIGSDDMDIIGKAEPDFFGGWNNILRYGNFELSTLFNFSVGNYLFNSNKRDLLIFSNEGSNYGTGIQNAWSPDNTNSTIPRLVAGDPNFNRRDSDFFVEDASFLKLKNIHLTYKFNPELLQKMFIQRASISLSATNVFVITSYSGLDPEVNYSAANNFNQGYDSATYPPVRTFTLGLNLNL</sequence>
<dbReference type="InterPro" id="IPR023996">
    <property type="entry name" value="TonB-dep_OMP_SusC/RagA"/>
</dbReference>
<dbReference type="RefSeq" id="WP_074977026.1">
    <property type="nucleotide sequence ID" value="NZ_FPAG01000002.1"/>
</dbReference>
<evidence type="ECO:0000256" key="7">
    <source>
        <dbReference type="ARBA" id="ARBA00023065"/>
    </source>
</evidence>
<evidence type="ECO:0000256" key="12">
    <source>
        <dbReference type="RuleBase" id="RU003357"/>
    </source>
</evidence>
<name>A0A1I6QPE4_9FLAO</name>
<evidence type="ECO:0000256" key="11">
    <source>
        <dbReference type="PROSITE-ProRule" id="PRU01360"/>
    </source>
</evidence>
<accession>A0A1I6QPE4</accession>
<feature type="domain" description="TonB-dependent receptor-like beta-barrel" evidence="13">
    <location>
        <begin position="508"/>
        <end position="1077"/>
    </location>
</feature>
<keyword evidence="7" id="KW-0406">Ion transport</keyword>
<dbReference type="Pfam" id="PF00593">
    <property type="entry name" value="TonB_dep_Rec_b-barrel"/>
    <property type="match status" value="1"/>
</dbReference>
<dbReference type="AlphaFoldDB" id="A0A1I6QPE4"/>
<keyword evidence="8 12" id="KW-0798">TonB box</keyword>
<dbReference type="InterPro" id="IPR023997">
    <property type="entry name" value="TonB-dep_OMP_SusC/RagA_CS"/>
</dbReference>
<evidence type="ECO:0000259" key="15">
    <source>
        <dbReference type="Pfam" id="PF07715"/>
    </source>
</evidence>
<comment type="subcellular location">
    <subcellularLocation>
        <location evidence="1 11">Cell outer membrane</location>
        <topology evidence="1 11">Multi-pass membrane protein</topology>
    </subcellularLocation>
</comment>
<dbReference type="InterPro" id="IPR012910">
    <property type="entry name" value="Plug_dom"/>
</dbReference>
<evidence type="ECO:0000256" key="1">
    <source>
        <dbReference type="ARBA" id="ARBA00004571"/>
    </source>
</evidence>
<evidence type="ECO:0000256" key="5">
    <source>
        <dbReference type="ARBA" id="ARBA00022692"/>
    </source>
</evidence>
<dbReference type="Gene3D" id="2.40.170.20">
    <property type="entry name" value="TonB-dependent receptor, beta-barrel domain"/>
    <property type="match status" value="1"/>
</dbReference>
<keyword evidence="10 11" id="KW-0998">Cell outer membrane</keyword>
<evidence type="ECO:0000256" key="9">
    <source>
        <dbReference type="ARBA" id="ARBA00023136"/>
    </source>
</evidence>
<keyword evidence="3 11" id="KW-1134">Transmembrane beta strand</keyword>
<keyword evidence="5 11" id="KW-0812">Transmembrane</keyword>
<protein>
    <submittedName>
        <fullName evidence="16">TonB-linked outer membrane protein, SusC/RagA family</fullName>
    </submittedName>
</protein>
<keyword evidence="2 11" id="KW-0813">Transport</keyword>
<keyword evidence="6" id="KW-0408">Iron</keyword>
<dbReference type="PANTHER" id="PTHR32552">
    <property type="entry name" value="FERRICHROME IRON RECEPTOR-RELATED"/>
    <property type="match status" value="1"/>
</dbReference>
<dbReference type="Gene3D" id="2.170.130.10">
    <property type="entry name" value="TonB-dependent receptor, plug domain"/>
    <property type="match status" value="1"/>
</dbReference>
<reference evidence="16 17" key="1">
    <citation type="submission" date="2016-10" db="EMBL/GenBank/DDBJ databases">
        <authorList>
            <person name="de Groot N.N."/>
        </authorList>
    </citation>
    <scope>NUCLEOTIDE SEQUENCE [LARGE SCALE GENOMIC DNA]</scope>
    <source>
        <strain evidence="16 17">CGMCC 1.6114</strain>
    </source>
</reference>
<dbReference type="NCBIfam" id="TIGR04056">
    <property type="entry name" value="OMP_RagA_SusC"/>
    <property type="match status" value="1"/>
</dbReference>
<dbReference type="GO" id="GO:0006826">
    <property type="term" value="P:iron ion transport"/>
    <property type="evidence" value="ECO:0007669"/>
    <property type="project" value="UniProtKB-KW"/>
</dbReference>
<dbReference type="OrthoDB" id="9768177at2"/>
<dbReference type="SUPFAM" id="SSF56935">
    <property type="entry name" value="Porins"/>
    <property type="match status" value="1"/>
</dbReference>
<keyword evidence="4" id="KW-0410">Iron transport</keyword>
<dbReference type="InterPro" id="IPR011662">
    <property type="entry name" value="Secretin/TonB_short_N"/>
</dbReference>
<dbReference type="InterPro" id="IPR018247">
    <property type="entry name" value="EF_Hand_1_Ca_BS"/>
</dbReference>
<evidence type="ECO:0000313" key="16">
    <source>
        <dbReference type="EMBL" id="SFS54351.1"/>
    </source>
</evidence>
<dbReference type="Gene3D" id="2.60.40.1120">
    <property type="entry name" value="Carboxypeptidase-like, regulatory domain"/>
    <property type="match status" value="1"/>
</dbReference>
<dbReference type="PROSITE" id="PS00018">
    <property type="entry name" value="EF_HAND_1"/>
    <property type="match status" value="1"/>
</dbReference>
<dbReference type="Pfam" id="PF13715">
    <property type="entry name" value="CarbopepD_reg_2"/>
    <property type="match status" value="1"/>
</dbReference>
<evidence type="ECO:0000313" key="17">
    <source>
        <dbReference type="Proteomes" id="UP000183209"/>
    </source>
</evidence>
<dbReference type="InterPro" id="IPR039426">
    <property type="entry name" value="TonB-dep_rcpt-like"/>
</dbReference>
<dbReference type="InterPro" id="IPR037066">
    <property type="entry name" value="Plug_dom_sf"/>
</dbReference>
<organism evidence="16 17">
    <name type="scientific">Zhouia amylolytica</name>
    <dbReference type="NCBI Taxonomy" id="376730"/>
    <lineage>
        <taxon>Bacteria</taxon>
        <taxon>Pseudomonadati</taxon>
        <taxon>Bacteroidota</taxon>
        <taxon>Flavobacteriia</taxon>
        <taxon>Flavobacteriales</taxon>
        <taxon>Flavobacteriaceae</taxon>
        <taxon>Zhouia</taxon>
    </lineage>
</organism>
<dbReference type="GO" id="GO:0009279">
    <property type="term" value="C:cell outer membrane"/>
    <property type="evidence" value="ECO:0007669"/>
    <property type="project" value="UniProtKB-SubCell"/>
</dbReference>
<dbReference type="EMBL" id="FPAG01000002">
    <property type="protein sequence ID" value="SFS54351.1"/>
    <property type="molecule type" value="Genomic_DNA"/>
</dbReference>
<evidence type="ECO:0000259" key="14">
    <source>
        <dbReference type="Pfam" id="PF07660"/>
    </source>
</evidence>
<dbReference type="InterPro" id="IPR000531">
    <property type="entry name" value="Beta-barrel_TonB"/>
</dbReference>
<evidence type="ECO:0000256" key="4">
    <source>
        <dbReference type="ARBA" id="ARBA00022496"/>
    </source>
</evidence>
<gene>
    <name evidence="16" type="ORF">SAMN04487906_0770</name>
</gene>
<dbReference type="PANTHER" id="PTHR32552:SF81">
    <property type="entry name" value="TONB-DEPENDENT OUTER MEMBRANE RECEPTOR"/>
    <property type="match status" value="1"/>
</dbReference>
<dbReference type="SUPFAM" id="SSF49464">
    <property type="entry name" value="Carboxypeptidase regulatory domain-like"/>
    <property type="match status" value="1"/>
</dbReference>
<evidence type="ECO:0000259" key="13">
    <source>
        <dbReference type="Pfam" id="PF00593"/>
    </source>
</evidence>
<dbReference type="InterPro" id="IPR008969">
    <property type="entry name" value="CarboxyPept-like_regulatory"/>
</dbReference>
<evidence type="ECO:0000256" key="6">
    <source>
        <dbReference type="ARBA" id="ARBA00023004"/>
    </source>
</evidence>
<comment type="similarity">
    <text evidence="11 12">Belongs to the TonB-dependent receptor family.</text>
</comment>
<dbReference type="Pfam" id="PF07660">
    <property type="entry name" value="STN"/>
    <property type="match status" value="1"/>
</dbReference>
<dbReference type="Proteomes" id="UP000183209">
    <property type="component" value="Unassembled WGS sequence"/>
</dbReference>
<dbReference type="Pfam" id="PF07715">
    <property type="entry name" value="Plug"/>
    <property type="match status" value="1"/>
</dbReference>
<evidence type="ECO:0000256" key="10">
    <source>
        <dbReference type="ARBA" id="ARBA00023237"/>
    </source>
</evidence>
<proteinExistence type="inferred from homology"/>
<feature type="domain" description="TonB-dependent receptor plug" evidence="15">
    <location>
        <begin position="227"/>
        <end position="352"/>
    </location>
</feature>
<evidence type="ECO:0000256" key="8">
    <source>
        <dbReference type="ARBA" id="ARBA00023077"/>
    </source>
</evidence>
<evidence type="ECO:0000256" key="3">
    <source>
        <dbReference type="ARBA" id="ARBA00022452"/>
    </source>
</evidence>